<dbReference type="Proteomes" id="UP001341281">
    <property type="component" value="Chromosome 10"/>
</dbReference>
<proteinExistence type="predicted"/>
<sequence length="71" mass="7959">MSITALPPGMTSSLWRRAPWPIEVAVARRGALVPRRRPSTLFQYRGRDPPLPGRRLAAARCRHAREEIDGG</sequence>
<dbReference type="AlphaFoldDB" id="A0AAQ3UV62"/>
<protein>
    <submittedName>
        <fullName evidence="1">Uncharacterized protein</fullName>
    </submittedName>
</protein>
<evidence type="ECO:0000313" key="1">
    <source>
        <dbReference type="EMBL" id="WVZ96782.1"/>
    </source>
</evidence>
<keyword evidence="2" id="KW-1185">Reference proteome</keyword>
<evidence type="ECO:0000313" key="2">
    <source>
        <dbReference type="Proteomes" id="UP001341281"/>
    </source>
</evidence>
<name>A0AAQ3UV62_PASNO</name>
<reference evidence="1 2" key="1">
    <citation type="submission" date="2024-02" db="EMBL/GenBank/DDBJ databases">
        <title>High-quality chromosome-scale genome assembly of Pensacola bahiagrass (Paspalum notatum Flugge var. saurae).</title>
        <authorList>
            <person name="Vega J.M."/>
            <person name="Podio M."/>
            <person name="Orjuela J."/>
            <person name="Siena L.A."/>
            <person name="Pessino S.C."/>
            <person name="Combes M.C."/>
            <person name="Mariac C."/>
            <person name="Albertini E."/>
            <person name="Pupilli F."/>
            <person name="Ortiz J.P.A."/>
            <person name="Leblanc O."/>
        </authorList>
    </citation>
    <scope>NUCLEOTIDE SEQUENCE [LARGE SCALE GENOMIC DNA]</scope>
    <source>
        <strain evidence="1">R1</strain>
        <tissue evidence="1">Leaf</tissue>
    </source>
</reference>
<accession>A0AAQ3UV62</accession>
<organism evidence="1 2">
    <name type="scientific">Paspalum notatum var. saurae</name>
    <dbReference type="NCBI Taxonomy" id="547442"/>
    <lineage>
        <taxon>Eukaryota</taxon>
        <taxon>Viridiplantae</taxon>
        <taxon>Streptophyta</taxon>
        <taxon>Embryophyta</taxon>
        <taxon>Tracheophyta</taxon>
        <taxon>Spermatophyta</taxon>
        <taxon>Magnoliopsida</taxon>
        <taxon>Liliopsida</taxon>
        <taxon>Poales</taxon>
        <taxon>Poaceae</taxon>
        <taxon>PACMAD clade</taxon>
        <taxon>Panicoideae</taxon>
        <taxon>Andropogonodae</taxon>
        <taxon>Paspaleae</taxon>
        <taxon>Paspalinae</taxon>
        <taxon>Paspalum</taxon>
    </lineage>
</organism>
<dbReference type="EMBL" id="CP144754">
    <property type="protein sequence ID" value="WVZ96782.1"/>
    <property type="molecule type" value="Genomic_DNA"/>
</dbReference>
<gene>
    <name evidence="1" type="ORF">U9M48_042376</name>
</gene>